<gene>
    <name evidence="3" type="ORF">NCS_30447</name>
</gene>
<feature type="domain" description="HNH nuclease" evidence="2">
    <location>
        <begin position="402"/>
        <end position="457"/>
    </location>
</feature>
<dbReference type="CDD" id="cd00085">
    <property type="entry name" value="HNHc"/>
    <property type="match status" value="1"/>
</dbReference>
<evidence type="ECO:0000313" key="3">
    <source>
        <dbReference type="EMBL" id="SMH72607.1"/>
    </source>
</evidence>
<sequence length="489" mass="56420">MMVLTVVEDAKQILALQQKFSKILESKSDGHFPMEVGNTKYPDDYSHTVYDFSKHGFWYAHHETPGAPYRRYVNVFGITEKNEREFDTEFFYKIICEINLPPSGNNWSVASAFVTDEAGKTYLVHSGKISGGKNAIGQSDFEKHFSGHGKWGFVKGTADPRKRVIIISELDDKQLVSNLADFVKQVHQIKTLTEGGNLPNNPSIQTENRTVTNKTQSSSRLSGDEKEFSVAKTGMKFEEFWALIQKSPSLTLETLKRKKPFKMSYDSSNDSVVVIPEHKKNPRKIYRNEFEKVWSVAEKILFNTLQKTIHKKNLNSAYHVAIIDHFVRDEIEKLSRTFEYITGKKYESDDTQTDEMEQSYLESIELNKTKDEIRKELRDVSPQTPQMIEVRGRKCKRDNKTIVQLKILRDFKCQICGHTFRQKNGKFYAEGAHIDKKSKFGPETSSNIMILCPNHHREFDLGNTEIIKRTMDEIIFKLNGIPHRIKLSL</sequence>
<evidence type="ECO:0000313" key="4">
    <source>
        <dbReference type="Proteomes" id="UP000230607"/>
    </source>
</evidence>
<dbReference type="InterPro" id="IPR003615">
    <property type="entry name" value="HNH_nuc"/>
</dbReference>
<evidence type="ECO:0000256" key="1">
    <source>
        <dbReference type="SAM" id="MobiDB-lite"/>
    </source>
</evidence>
<protein>
    <recommendedName>
        <fullName evidence="2">HNH nuclease domain-containing protein</fullName>
    </recommendedName>
</protein>
<dbReference type="EMBL" id="LT841358">
    <property type="protein sequence ID" value="SMH72607.1"/>
    <property type="molecule type" value="Genomic_DNA"/>
</dbReference>
<reference evidence="4" key="1">
    <citation type="submission" date="2017-03" db="EMBL/GenBank/DDBJ databases">
        <authorList>
            <person name="Herbold C."/>
        </authorList>
    </citation>
    <scope>NUCLEOTIDE SEQUENCE [LARGE SCALE GENOMIC DNA]</scope>
</reference>
<feature type="compositionally biased region" description="Polar residues" evidence="1">
    <location>
        <begin position="198"/>
        <end position="221"/>
    </location>
</feature>
<dbReference type="Gene3D" id="1.10.30.50">
    <property type="match status" value="1"/>
</dbReference>
<dbReference type="Pfam" id="PF13391">
    <property type="entry name" value="HNH_2"/>
    <property type="match status" value="1"/>
</dbReference>
<evidence type="ECO:0000259" key="2">
    <source>
        <dbReference type="SMART" id="SM00507"/>
    </source>
</evidence>
<accession>A0A2H1FIN8</accession>
<organism evidence="3 4">
    <name type="scientific">Candidatus Nitrosotalea okcheonensis</name>
    <dbReference type="NCBI Taxonomy" id="1903276"/>
    <lineage>
        <taxon>Archaea</taxon>
        <taxon>Nitrososphaerota</taxon>
        <taxon>Nitrososphaeria</taxon>
        <taxon>Nitrosotaleales</taxon>
        <taxon>Nitrosotaleaceae</taxon>
        <taxon>Nitrosotalea</taxon>
    </lineage>
</organism>
<dbReference type="SMART" id="SM00507">
    <property type="entry name" value="HNHc"/>
    <property type="match status" value="1"/>
</dbReference>
<keyword evidence="4" id="KW-1185">Reference proteome</keyword>
<feature type="region of interest" description="Disordered" evidence="1">
    <location>
        <begin position="193"/>
        <end position="225"/>
    </location>
</feature>
<name>A0A2H1FIN8_9ARCH</name>
<proteinExistence type="predicted"/>
<dbReference type="Proteomes" id="UP000230607">
    <property type="component" value="Chromosome 1"/>
</dbReference>
<dbReference type="AlphaFoldDB" id="A0A2H1FIN8"/>